<name>A0AA88Y8U3_PINIB</name>
<evidence type="ECO:0000259" key="1">
    <source>
        <dbReference type="Pfam" id="PF25794"/>
    </source>
</evidence>
<dbReference type="PANTHER" id="PTHR46919:SF2">
    <property type="entry name" value="SACSIN"/>
    <property type="match status" value="1"/>
</dbReference>
<dbReference type="AlphaFoldDB" id="A0AA88Y8U3"/>
<feature type="non-terminal residue" evidence="2">
    <location>
        <position position="1"/>
    </location>
</feature>
<sequence length="875" mass="100532">ELIQNAEDASASEMKILYDNRQRLLSQISIPKSAPYTKYFQSPALCVYNNEYFTKKDWDGIKQIGQSVKELDPSKVGRFGLGFKSVFHITDFPMVMSGEQMLIIDPYRDEAKCCIVFDLKKLSKYKGFNMTAFMEAVGDLFGKGNTILQKGCFEGTLFRFPLRHTGTNLSRAVYSDDKIKNLLSVFQQEASVSLIFLKTLEEMHLFTGWDSMRRGKPDFLVKISGYEECDVKKARKEMLSTVGHLPERPIERRFVLTIECFEEGFLKKQQSWIVVNRLEGRSDASRNLVELSDALHYLPYVGVALPYNLVDSFVGHIFCFLPLPMQGLSMTNLPVHVHGQFALSQNRQHLKWADVLTHEKYKEKTVKWNECLISETLPKAYFSLIHFIVQQMQVSATEQFSMIARSLPDLQSTNDHFKACVKHLFDKLSSFPFLWTTNNGGRWISCQEAVFPIFDDFGIYQLAEIQEVDIISLMRQSITSKLGESRHGIQLAWPRNSQLDENWLKSVWKFFTHPLRNIPKDLPILPQIIVNGERYLHTIGEPLILQEHNRGNISAGVVRCLKSMAIVVLPKLPVYVTNHPHVMKSWIELPNLDGVLKVLADVNDRSISNFNDKVQRRDREELVSFLGSHSSSSLTRSSHWNRAKNVLQRLNIFHSDNNSFLSINEECRISQVESLPVPLPFRCLTCNTGGERNLAKSLGAQQMELNDTMEYIFEELLYDSFYNDVNNTNVMKYFMKKFHQFKHSEKLMSLAMEISFVLDGNCQSRRPCDLFDPRNKLLLQMLNDCRKFPHSKENENLDILTKLGMKTFGSLSSGEVLETALDIHRRSLQGYNHRDLLSQTTALIKCLVSDQTFLQNGVKVHACGIILLSCRSYHL</sequence>
<evidence type="ECO:0000313" key="2">
    <source>
        <dbReference type="EMBL" id="KAK3091591.1"/>
    </source>
</evidence>
<dbReference type="SUPFAM" id="SSF55874">
    <property type="entry name" value="ATPase domain of HSP90 chaperone/DNA topoisomerase II/histidine kinase"/>
    <property type="match status" value="1"/>
</dbReference>
<dbReference type="InterPro" id="IPR036890">
    <property type="entry name" value="HATPase_C_sf"/>
</dbReference>
<reference evidence="2" key="1">
    <citation type="submission" date="2019-08" db="EMBL/GenBank/DDBJ databases">
        <title>The improved chromosome-level genome for the pearl oyster Pinctada fucata martensii using PacBio sequencing and Hi-C.</title>
        <authorList>
            <person name="Zheng Z."/>
        </authorList>
    </citation>
    <scope>NUCLEOTIDE SEQUENCE</scope>
    <source>
        <strain evidence="2">ZZ-2019</strain>
        <tissue evidence="2">Adductor muscle</tissue>
    </source>
</reference>
<gene>
    <name evidence="2" type="ORF">FSP39_021006</name>
</gene>
<dbReference type="Proteomes" id="UP001186944">
    <property type="component" value="Unassembled WGS sequence"/>
</dbReference>
<comment type="caution">
    <text evidence="2">The sequence shown here is derived from an EMBL/GenBank/DDBJ whole genome shotgun (WGS) entry which is preliminary data.</text>
</comment>
<dbReference type="EMBL" id="VSWD01000010">
    <property type="protein sequence ID" value="KAK3091591.1"/>
    <property type="molecule type" value="Genomic_DNA"/>
</dbReference>
<keyword evidence="3" id="KW-1185">Reference proteome</keyword>
<evidence type="ECO:0000313" key="3">
    <source>
        <dbReference type="Proteomes" id="UP001186944"/>
    </source>
</evidence>
<dbReference type="PANTHER" id="PTHR46919">
    <property type="entry name" value="ZINC FINGER, C3HC4 TYPE (RING FINGER) FAMILY PROTEIN"/>
    <property type="match status" value="1"/>
</dbReference>
<feature type="domain" description="Sacsin/Nov" evidence="1">
    <location>
        <begin position="1"/>
        <end position="205"/>
    </location>
</feature>
<accession>A0AA88Y8U3</accession>
<dbReference type="InterPro" id="IPR058210">
    <property type="entry name" value="SACS/Nov_dom"/>
</dbReference>
<proteinExistence type="predicted"/>
<dbReference type="Pfam" id="PF25794">
    <property type="entry name" value="SACS"/>
    <property type="match status" value="1"/>
</dbReference>
<protein>
    <recommendedName>
        <fullName evidence="1">Sacsin/Nov domain-containing protein</fullName>
    </recommendedName>
</protein>
<dbReference type="NCBIfam" id="NF047352">
    <property type="entry name" value="P_loop_sacsin"/>
    <property type="match status" value="1"/>
</dbReference>
<organism evidence="2 3">
    <name type="scientific">Pinctada imbricata</name>
    <name type="common">Atlantic pearl-oyster</name>
    <name type="synonym">Pinctada martensii</name>
    <dbReference type="NCBI Taxonomy" id="66713"/>
    <lineage>
        <taxon>Eukaryota</taxon>
        <taxon>Metazoa</taxon>
        <taxon>Spiralia</taxon>
        <taxon>Lophotrochozoa</taxon>
        <taxon>Mollusca</taxon>
        <taxon>Bivalvia</taxon>
        <taxon>Autobranchia</taxon>
        <taxon>Pteriomorphia</taxon>
        <taxon>Pterioida</taxon>
        <taxon>Pterioidea</taxon>
        <taxon>Pteriidae</taxon>
        <taxon>Pinctada</taxon>
    </lineage>
</organism>